<dbReference type="SUPFAM" id="SSF53850">
    <property type="entry name" value="Periplasmic binding protein-like II"/>
    <property type="match status" value="1"/>
</dbReference>
<accession>A0A430KVS7</accession>
<evidence type="ECO:0000313" key="2">
    <source>
        <dbReference type="Proteomes" id="UP000283087"/>
    </source>
</evidence>
<evidence type="ECO:0000313" key="1">
    <source>
        <dbReference type="EMBL" id="RTE67617.1"/>
    </source>
</evidence>
<dbReference type="AlphaFoldDB" id="A0A430KVS7"/>
<dbReference type="Gene3D" id="3.40.190.10">
    <property type="entry name" value="Periplasmic binding protein-like II"/>
    <property type="match status" value="2"/>
</dbReference>
<sequence length="248" mass="27789">MTFNLSVSPDFAPDHISGWYFFNTWLQRTLDIGIHLELYDSFDAQRKDIRADKFDLIYANPYDASMLVRELGFQAVARPASQPDETVIAVNAESDFHSVEDLVEGCRVATTDDPDVHTMGMIMLESADLDSSNVEIKQHSSYVVGAKNLLNGDADVGFFLKDAYDELSELIRSRMRVLVRSEISVVHHSLLVGPRMAEHIPALQTALLTMQDDAKGKGVLESMGISSWEPMDVEQTEFMIDLIDTLID</sequence>
<keyword evidence="2" id="KW-1185">Reference proteome</keyword>
<dbReference type="EMBL" id="RQXW01000001">
    <property type="protein sequence ID" value="RTE67617.1"/>
    <property type="molecule type" value="Genomic_DNA"/>
</dbReference>
<protein>
    <submittedName>
        <fullName evidence="1">Phosphate/phosphite/phosphonate ABC transporter substrate-binding protein</fullName>
    </submittedName>
</protein>
<name>A0A430KVS7_9GAMM</name>
<dbReference type="Pfam" id="PF12974">
    <property type="entry name" value="Phosphonate-bd"/>
    <property type="match status" value="1"/>
</dbReference>
<organism evidence="1 2">
    <name type="scientific">Amphritea opalescens</name>
    <dbReference type="NCBI Taxonomy" id="2490544"/>
    <lineage>
        <taxon>Bacteria</taxon>
        <taxon>Pseudomonadati</taxon>
        <taxon>Pseudomonadota</taxon>
        <taxon>Gammaproteobacteria</taxon>
        <taxon>Oceanospirillales</taxon>
        <taxon>Oceanospirillaceae</taxon>
        <taxon>Amphritea</taxon>
    </lineage>
</organism>
<proteinExistence type="predicted"/>
<dbReference type="RefSeq" id="WP_126156827.1">
    <property type="nucleotide sequence ID" value="NZ_RQXW01000001.1"/>
</dbReference>
<dbReference type="Proteomes" id="UP000283087">
    <property type="component" value="Unassembled WGS sequence"/>
</dbReference>
<reference evidence="1 2" key="1">
    <citation type="submission" date="2018-11" db="EMBL/GenBank/DDBJ databases">
        <title>The draft genome sequence of Amphritea opalescens ANRC-JH13T.</title>
        <authorList>
            <person name="Fang Z."/>
            <person name="Zhang Y."/>
            <person name="Han X."/>
        </authorList>
    </citation>
    <scope>NUCLEOTIDE SEQUENCE [LARGE SCALE GENOMIC DNA]</scope>
    <source>
        <strain evidence="1 2">ANRC-JH13</strain>
    </source>
</reference>
<gene>
    <name evidence="1" type="ORF">EH243_01325</name>
</gene>
<dbReference type="OrthoDB" id="34246at2"/>
<comment type="caution">
    <text evidence="1">The sequence shown here is derived from an EMBL/GenBank/DDBJ whole genome shotgun (WGS) entry which is preliminary data.</text>
</comment>